<evidence type="ECO:0000313" key="5">
    <source>
        <dbReference type="Proteomes" id="UP001159427"/>
    </source>
</evidence>
<dbReference type="PANTHER" id="PTHR45705:SF1">
    <property type="entry name" value="FI20236P1"/>
    <property type="match status" value="1"/>
</dbReference>
<dbReference type="SMART" id="SM00105">
    <property type="entry name" value="ArfGap"/>
    <property type="match status" value="1"/>
</dbReference>
<sequence>MTSRAQRDKGQKQNTAQTILSELLKEEENKYCSDCKAKGPRWASWNLGVFLCIRCAGIHRNLGVHISRVKSVNLDSWTTEQLESIQAWGNKRAAEFWECNLPSDFRRPQTDSATEHFIRNKYERKKYLKKDGLPPSNPAKNSVPKEVKPAEKTKKKKERREEVISITPLRNGTDKKAPPSVNSTPQTIAQPRPSSHPPAVKAPEQAKPAALVDLLSLDTPTTASASSGDSLNSFAQPPPASQPAKTGLENELIDFGAFQQNTIIDTGFSQPQQLNSTAPQESNEESLLKDDSTTNKSTKDSIMALYAPKSQNNQPQMYNVPGGVYITPQQHQQQPRPAAPAMFNRMGSMPVHGVSMGMGPQLGNPHQQVVMQQRQQQQQQQVAQIQQQMQQMRLKQQLGPQQMTMQSGAGLFGSGQPAMANGWMPSQQPMSFPQQQHPQFVTTGPAPPSMNYGGFPMATMPGSGQTLSNQLWK</sequence>
<keyword evidence="1" id="KW-0863">Zinc-finger</keyword>
<dbReference type="EMBL" id="CALNXI010000128">
    <property type="protein sequence ID" value="CAH3019866.1"/>
    <property type="molecule type" value="Genomic_DNA"/>
</dbReference>
<dbReference type="Gene3D" id="1.10.220.150">
    <property type="entry name" value="Arf GTPase activating protein"/>
    <property type="match status" value="1"/>
</dbReference>
<keyword evidence="5" id="KW-1185">Reference proteome</keyword>
<keyword evidence="1" id="KW-0862">Zinc</keyword>
<dbReference type="InterPro" id="IPR051718">
    <property type="entry name" value="ARF_GTPase-activating"/>
</dbReference>
<dbReference type="SUPFAM" id="SSF57863">
    <property type="entry name" value="ArfGap/RecO-like zinc finger"/>
    <property type="match status" value="1"/>
</dbReference>
<evidence type="ECO:0000256" key="1">
    <source>
        <dbReference type="PROSITE-ProRule" id="PRU00288"/>
    </source>
</evidence>
<feature type="compositionally biased region" description="Polar residues" evidence="2">
    <location>
        <begin position="269"/>
        <end position="281"/>
    </location>
</feature>
<dbReference type="InterPro" id="IPR044732">
    <property type="entry name" value="ArfGAP_SMAP1-like"/>
</dbReference>
<dbReference type="InterPro" id="IPR001164">
    <property type="entry name" value="ArfGAP_dom"/>
</dbReference>
<evidence type="ECO:0000259" key="3">
    <source>
        <dbReference type="PROSITE" id="PS50115"/>
    </source>
</evidence>
<name>A0ABN8LVH3_9CNID</name>
<feature type="region of interest" description="Disordered" evidence="2">
    <location>
        <begin position="220"/>
        <end position="246"/>
    </location>
</feature>
<dbReference type="PANTHER" id="PTHR45705">
    <property type="entry name" value="FI20236P1"/>
    <property type="match status" value="1"/>
</dbReference>
<feature type="domain" description="Arf-GAP" evidence="3">
    <location>
        <begin position="17"/>
        <end position="135"/>
    </location>
</feature>
<reference evidence="4 5" key="1">
    <citation type="submission" date="2022-05" db="EMBL/GenBank/DDBJ databases">
        <authorList>
            <consortium name="Genoscope - CEA"/>
            <person name="William W."/>
        </authorList>
    </citation>
    <scope>NUCLEOTIDE SEQUENCE [LARGE SCALE GENOMIC DNA]</scope>
</reference>
<gene>
    <name evidence="4" type="ORF">PEVE_00004505</name>
</gene>
<feature type="region of interest" description="Disordered" evidence="2">
    <location>
        <begin position="269"/>
        <end position="296"/>
    </location>
</feature>
<keyword evidence="1" id="KW-0479">Metal-binding</keyword>
<dbReference type="Pfam" id="PF01412">
    <property type="entry name" value="ArfGap"/>
    <property type="match status" value="1"/>
</dbReference>
<dbReference type="InterPro" id="IPR037278">
    <property type="entry name" value="ARFGAP/RecO"/>
</dbReference>
<evidence type="ECO:0000256" key="2">
    <source>
        <dbReference type="SAM" id="MobiDB-lite"/>
    </source>
</evidence>
<feature type="region of interest" description="Disordered" evidence="2">
    <location>
        <begin position="128"/>
        <end position="205"/>
    </location>
</feature>
<feature type="compositionally biased region" description="Basic and acidic residues" evidence="2">
    <location>
        <begin position="143"/>
        <end position="152"/>
    </location>
</feature>
<feature type="compositionally biased region" description="Basic and acidic residues" evidence="2">
    <location>
        <begin position="286"/>
        <end position="296"/>
    </location>
</feature>
<dbReference type="Proteomes" id="UP001159427">
    <property type="component" value="Unassembled WGS sequence"/>
</dbReference>
<evidence type="ECO:0000313" key="4">
    <source>
        <dbReference type="EMBL" id="CAH3019866.1"/>
    </source>
</evidence>
<comment type="caution">
    <text evidence="4">The sequence shown here is derived from an EMBL/GenBank/DDBJ whole genome shotgun (WGS) entry which is preliminary data.</text>
</comment>
<feature type="compositionally biased region" description="Polar residues" evidence="2">
    <location>
        <begin position="180"/>
        <end position="193"/>
    </location>
</feature>
<accession>A0ABN8LVH3</accession>
<feature type="compositionally biased region" description="Polar residues" evidence="2">
    <location>
        <begin position="220"/>
        <end position="234"/>
    </location>
</feature>
<dbReference type="InterPro" id="IPR038508">
    <property type="entry name" value="ArfGAP_dom_sf"/>
</dbReference>
<dbReference type="PROSITE" id="PS50115">
    <property type="entry name" value="ARFGAP"/>
    <property type="match status" value="1"/>
</dbReference>
<dbReference type="PRINTS" id="PR00405">
    <property type="entry name" value="REVINTRACTNG"/>
</dbReference>
<proteinExistence type="predicted"/>
<dbReference type="CDD" id="cd08839">
    <property type="entry name" value="ArfGap_SMAP"/>
    <property type="match status" value="1"/>
</dbReference>
<protein>
    <recommendedName>
        <fullName evidence="3">Arf-GAP domain-containing protein</fullName>
    </recommendedName>
</protein>
<organism evidence="4 5">
    <name type="scientific">Porites evermanni</name>
    <dbReference type="NCBI Taxonomy" id="104178"/>
    <lineage>
        <taxon>Eukaryota</taxon>
        <taxon>Metazoa</taxon>
        <taxon>Cnidaria</taxon>
        <taxon>Anthozoa</taxon>
        <taxon>Hexacorallia</taxon>
        <taxon>Scleractinia</taxon>
        <taxon>Fungiina</taxon>
        <taxon>Poritidae</taxon>
        <taxon>Porites</taxon>
    </lineage>
</organism>